<dbReference type="PANTHER" id="PTHR34659">
    <property type="entry name" value="BNAA05G11610D PROTEIN"/>
    <property type="match status" value="1"/>
</dbReference>
<dbReference type="GO" id="GO:0005776">
    <property type="term" value="C:autophagosome"/>
    <property type="evidence" value="ECO:0007669"/>
    <property type="project" value="TreeGrafter"/>
</dbReference>
<feature type="compositionally biased region" description="Polar residues" evidence="1">
    <location>
        <begin position="160"/>
        <end position="179"/>
    </location>
</feature>
<sequence>MRLHTVMAMDVKGIAWVGNVYQKFENMCLDMEEMMLQDTFKYMEDQMQTVGENVKKIYAGVMKDLLPLSLCDLDEKAVSELPIDHYTDDSSLEMTSQGSEKITVKADAKETAEDSRINFDVDIAAIRDESCDANALFEADAGDFVQVGHSYIKSNLGGDENQQSKMPSSNATSEITSLASDRGRCSTSQACELSNEKQNHEVNFSNPASSEVKSPACDALCCDEIESSSTEQIYNAPASVKPAEKKEMNMGCSSSSVLFGDADGFSMIRAIESDEYSNDTVVVSHPEAWSSDAMMINTVQQDDEQNLDETCIMVTRDELRLAPKTGGNLETNKKKRQQPFSLSKKSARKQEYKELMIWHGNNDEEEDVVKNSCPSSVKDHKNSQLPDISEPEWELL</sequence>
<dbReference type="AlphaFoldDB" id="A0A445AD15"/>
<dbReference type="Proteomes" id="UP000289738">
    <property type="component" value="Chromosome B02"/>
</dbReference>
<evidence type="ECO:0000256" key="1">
    <source>
        <dbReference type="SAM" id="MobiDB-lite"/>
    </source>
</evidence>
<keyword evidence="3" id="KW-1185">Reference proteome</keyword>
<organism evidence="2 3">
    <name type="scientific">Arachis hypogaea</name>
    <name type="common">Peanut</name>
    <dbReference type="NCBI Taxonomy" id="3818"/>
    <lineage>
        <taxon>Eukaryota</taxon>
        <taxon>Viridiplantae</taxon>
        <taxon>Streptophyta</taxon>
        <taxon>Embryophyta</taxon>
        <taxon>Tracheophyta</taxon>
        <taxon>Spermatophyta</taxon>
        <taxon>Magnoliopsida</taxon>
        <taxon>eudicotyledons</taxon>
        <taxon>Gunneridae</taxon>
        <taxon>Pentapetalae</taxon>
        <taxon>rosids</taxon>
        <taxon>fabids</taxon>
        <taxon>Fabales</taxon>
        <taxon>Fabaceae</taxon>
        <taxon>Papilionoideae</taxon>
        <taxon>50 kb inversion clade</taxon>
        <taxon>dalbergioids sensu lato</taxon>
        <taxon>Dalbergieae</taxon>
        <taxon>Pterocarpus clade</taxon>
        <taxon>Arachis</taxon>
    </lineage>
</organism>
<accession>A0A445AD15</accession>
<dbReference type="InterPro" id="IPR053273">
    <property type="entry name" value="CST_Regulator"/>
</dbReference>
<comment type="caution">
    <text evidence="2">The sequence shown here is derived from an EMBL/GenBank/DDBJ whole genome shotgun (WGS) entry which is preliminary data.</text>
</comment>
<proteinExistence type="predicted"/>
<dbReference type="EMBL" id="SDMP01000012">
    <property type="protein sequence ID" value="RYR24311.1"/>
    <property type="molecule type" value="Genomic_DNA"/>
</dbReference>
<name>A0A445AD15_ARAHY</name>
<reference evidence="2 3" key="1">
    <citation type="submission" date="2019-01" db="EMBL/GenBank/DDBJ databases">
        <title>Sequencing of cultivated peanut Arachis hypogaea provides insights into genome evolution and oil improvement.</title>
        <authorList>
            <person name="Chen X."/>
        </authorList>
    </citation>
    <scope>NUCLEOTIDE SEQUENCE [LARGE SCALE GENOMIC DNA]</scope>
    <source>
        <strain evidence="3">cv. Fuhuasheng</strain>
        <tissue evidence="2">Leaves</tissue>
    </source>
</reference>
<feature type="region of interest" description="Disordered" evidence="1">
    <location>
        <begin position="323"/>
        <end position="396"/>
    </location>
</feature>
<dbReference type="GO" id="GO:0061908">
    <property type="term" value="C:phagophore"/>
    <property type="evidence" value="ECO:0007669"/>
    <property type="project" value="TreeGrafter"/>
</dbReference>
<feature type="region of interest" description="Disordered" evidence="1">
    <location>
        <begin position="156"/>
        <end position="179"/>
    </location>
</feature>
<dbReference type="PANTHER" id="PTHR34659:SF8">
    <property type="entry name" value="(RAPE) HYPOTHETICAL PROTEIN"/>
    <property type="match status" value="1"/>
</dbReference>
<gene>
    <name evidence="2" type="ORF">Ahy_B02g057805</name>
</gene>
<evidence type="ECO:0000313" key="2">
    <source>
        <dbReference type="EMBL" id="RYR24311.1"/>
    </source>
</evidence>
<dbReference type="GO" id="GO:0006950">
    <property type="term" value="P:response to stress"/>
    <property type="evidence" value="ECO:0007669"/>
    <property type="project" value="TreeGrafter"/>
</dbReference>
<protein>
    <submittedName>
        <fullName evidence="2">Uncharacterized protein</fullName>
    </submittedName>
</protein>
<evidence type="ECO:0000313" key="3">
    <source>
        <dbReference type="Proteomes" id="UP000289738"/>
    </source>
</evidence>